<organism evidence="1 2">
    <name type="scientific">Yoonia phaeophyticola</name>
    <dbReference type="NCBI Taxonomy" id="3137369"/>
    <lineage>
        <taxon>Bacteria</taxon>
        <taxon>Pseudomonadati</taxon>
        <taxon>Pseudomonadota</taxon>
        <taxon>Alphaproteobacteria</taxon>
        <taxon>Rhodobacterales</taxon>
        <taxon>Paracoccaceae</taxon>
        <taxon>Yoonia</taxon>
    </lineage>
</organism>
<dbReference type="RefSeq" id="WP_341367050.1">
    <property type="nucleotide sequence ID" value="NZ_CP150951.2"/>
</dbReference>
<evidence type="ECO:0000313" key="2">
    <source>
        <dbReference type="Proteomes" id="UP001440612"/>
    </source>
</evidence>
<dbReference type="EMBL" id="CP150951">
    <property type="protein sequence ID" value="WZC48937.1"/>
    <property type="molecule type" value="Genomic_DNA"/>
</dbReference>
<keyword evidence="2" id="KW-1185">Reference proteome</keyword>
<sequence length="69" mass="7725">MERIALILAMELSDSERNALAKVAGCHAAVPDPLVVQLRRLRLIDPDDVRPTPLGRDVLRLLRQDRKAS</sequence>
<reference evidence="2" key="1">
    <citation type="submission" date="2024-04" db="EMBL/GenBank/DDBJ databases">
        <title>Phylogenomic analyses of a clade within the roseobacter group suggest taxonomic reassignments of species of the genera Aestuariivita, Citreicella, Loktanella, Nautella, Pelagibaca, Ruegeria, Thalassobius, Thiobacimonas and Tropicibacter, and the proposal o.</title>
        <authorList>
            <person name="Jeon C.O."/>
        </authorList>
    </citation>
    <scope>NUCLEOTIDE SEQUENCE [LARGE SCALE GENOMIC DNA]</scope>
    <source>
        <strain evidence="2">BS5-3</strain>
    </source>
</reference>
<name>A0ABZ2V6U5_9RHOB</name>
<evidence type="ECO:0000313" key="1">
    <source>
        <dbReference type="EMBL" id="WZC48937.1"/>
    </source>
</evidence>
<accession>A0ABZ2V6U5</accession>
<gene>
    <name evidence="1" type="ORF">AABB29_19210</name>
</gene>
<protein>
    <submittedName>
        <fullName evidence="1">Uncharacterized protein</fullName>
    </submittedName>
</protein>
<proteinExistence type="predicted"/>
<dbReference type="Proteomes" id="UP001440612">
    <property type="component" value="Chromosome"/>
</dbReference>